<accession>G4ZEI1</accession>
<dbReference type="AlphaFoldDB" id="G4ZEI1"/>
<keyword evidence="3" id="KW-1185">Reference proteome</keyword>
<evidence type="ECO:0000313" key="3">
    <source>
        <dbReference type="Proteomes" id="UP000002640"/>
    </source>
</evidence>
<evidence type="ECO:0000256" key="1">
    <source>
        <dbReference type="RuleBase" id="RU367030"/>
    </source>
</evidence>
<sequence>MSDLMPPDVVELNEQLALFQHRTLKSNLVVGIPADVVDKLEKEDVKWRYNGKRGTIQSGNIFKWDEYSFRSESSHLLFHGKASWQAAEGAVHGGGAWAMAPQLATGFVRRLFKLFQHRTLKSNLVVGIPADVVDKLEKEDVKWRYNGKRGTIQSGNIFKWDEYSFRSESSHLLFHGKASWQAAEGAVHGGGAWAMAPQRTCV</sequence>
<dbReference type="GO" id="GO:0005634">
    <property type="term" value="C:nucleus"/>
    <property type="evidence" value="ECO:0007669"/>
    <property type="project" value="TreeGrafter"/>
</dbReference>
<dbReference type="PANTHER" id="PTHR12260:SF6">
    <property type="entry name" value="DAMAGE-CONTROL PHOSPHATASE ARMT1"/>
    <property type="match status" value="1"/>
</dbReference>
<comment type="catalytic activity">
    <reaction evidence="1">
        <text>beta-D-fructose 1-phosphate + H2O = D-fructose + phosphate</text>
        <dbReference type="Rhea" id="RHEA:35603"/>
        <dbReference type="ChEBI" id="CHEBI:15377"/>
        <dbReference type="ChEBI" id="CHEBI:37721"/>
        <dbReference type="ChEBI" id="CHEBI:43474"/>
        <dbReference type="ChEBI" id="CHEBI:138881"/>
    </reaction>
</comment>
<keyword evidence="1" id="KW-0464">Manganese</keyword>
<dbReference type="PANTHER" id="PTHR12260">
    <property type="entry name" value="DAMAGE-CONTROL PHOSPHATASE ARMT1"/>
    <property type="match status" value="1"/>
</dbReference>
<gene>
    <name evidence="2" type="ORF">PHYSODRAFT_332235</name>
</gene>
<dbReference type="InterPro" id="IPR039763">
    <property type="entry name" value="ARMT1"/>
</dbReference>
<name>G4ZEI1_PHYSP</name>
<dbReference type="GO" id="GO:0006974">
    <property type="term" value="P:DNA damage response"/>
    <property type="evidence" value="ECO:0007669"/>
    <property type="project" value="TreeGrafter"/>
</dbReference>
<dbReference type="GO" id="GO:0103026">
    <property type="term" value="F:fructose-1-phosphatase activity"/>
    <property type="evidence" value="ECO:0007669"/>
    <property type="project" value="RHEA"/>
</dbReference>
<protein>
    <recommendedName>
        <fullName evidence="1">Sugar phosphate phosphatase</fullName>
        <ecNumber evidence="1">3.1.3.-</ecNumber>
    </recommendedName>
</protein>
<dbReference type="Proteomes" id="UP000002640">
    <property type="component" value="Unassembled WGS sequence"/>
</dbReference>
<keyword evidence="1" id="KW-0378">Hydrolase</keyword>
<proteinExistence type="inferred from homology"/>
<dbReference type="GeneID" id="20646415"/>
<comment type="function">
    <text evidence="1">Metal-dependent phosphatase that shows phosphatase activity against several substrates, including fructose-1-phosphate and fructose-6-phosphate. Its preference for fructose-1-phosphate, a strong glycating agent that causes DNA damage rather than a canonical yeast metabolite, suggests a damage-control function in hexose phosphate metabolism.</text>
</comment>
<dbReference type="SMR" id="G4ZEI1"/>
<evidence type="ECO:0000313" key="2">
    <source>
        <dbReference type="EMBL" id="EGZ18446.1"/>
    </source>
</evidence>
<comment type="domain">
    <text evidence="1">Subfamily III proteins have a conserved RTxK motif about 40-50 residues from the C-terminus; the threonine may be replaced by serine or cysteine.</text>
</comment>
<dbReference type="EC" id="3.1.3.-" evidence="1"/>
<dbReference type="GO" id="GO:0046872">
    <property type="term" value="F:metal ion binding"/>
    <property type="evidence" value="ECO:0007669"/>
    <property type="project" value="UniProtKB-UniRule"/>
</dbReference>
<comment type="catalytic activity">
    <reaction evidence="1">
        <text>beta-D-fructose 6-phosphate = dihydroxyacetone + D-glyceraldehyde 3-phosphate</text>
        <dbReference type="Rhea" id="RHEA:28002"/>
        <dbReference type="ChEBI" id="CHEBI:16016"/>
        <dbReference type="ChEBI" id="CHEBI:57634"/>
        <dbReference type="ChEBI" id="CHEBI:59776"/>
    </reaction>
</comment>
<dbReference type="InParanoid" id="G4ZEI1"/>
<dbReference type="RefSeq" id="XP_009527504.1">
    <property type="nucleotide sequence ID" value="XM_009529209.1"/>
</dbReference>
<comment type="cofactor">
    <cofactor evidence="1">
        <name>Mn(2+)</name>
        <dbReference type="ChEBI" id="CHEBI:29035"/>
    </cofactor>
    <cofactor evidence="1">
        <name>Ni(2+)</name>
        <dbReference type="ChEBI" id="CHEBI:49786"/>
    </cofactor>
</comment>
<keyword evidence="1" id="KW-0479">Metal-binding</keyword>
<reference evidence="2 3" key="1">
    <citation type="journal article" date="2006" name="Science">
        <title>Phytophthora genome sequences uncover evolutionary origins and mechanisms of pathogenesis.</title>
        <authorList>
            <person name="Tyler B.M."/>
            <person name="Tripathy S."/>
            <person name="Zhang X."/>
            <person name="Dehal P."/>
            <person name="Jiang R.H."/>
            <person name="Aerts A."/>
            <person name="Arredondo F.D."/>
            <person name="Baxter L."/>
            <person name="Bensasson D."/>
            <person name="Beynon J.L."/>
            <person name="Chapman J."/>
            <person name="Damasceno C.M."/>
            <person name="Dorrance A.E."/>
            <person name="Dou D."/>
            <person name="Dickerman A.W."/>
            <person name="Dubchak I.L."/>
            <person name="Garbelotto M."/>
            <person name="Gijzen M."/>
            <person name="Gordon S.G."/>
            <person name="Govers F."/>
            <person name="Grunwald N.J."/>
            <person name="Huang W."/>
            <person name="Ivors K.L."/>
            <person name="Jones R.W."/>
            <person name="Kamoun S."/>
            <person name="Krampis K."/>
            <person name="Lamour K.H."/>
            <person name="Lee M.K."/>
            <person name="McDonald W.H."/>
            <person name="Medina M."/>
            <person name="Meijer H.J."/>
            <person name="Nordberg E.K."/>
            <person name="Maclean D.J."/>
            <person name="Ospina-Giraldo M.D."/>
            <person name="Morris P.F."/>
            <person name="Phuntumart V."/>
            <person name="Putnam N.H."/>
            <person name="Rash S."/>
            <person name="Rose J.K."/>
            <person name="Sakihama Y."/>
            <person name="Salamov A.A."/>
            <person name="Savidor A."/>
            <person name="Scheuring C.F."/>
            <person name="Smith B.M."/>
            <person name="Sobral B.W."/>
            <person name="Terry A."/>
            <person name="Torto-Alalibo T.A."/>
            <person name="Win J."/>
            <person name="Xu Z."/>
            <person name="Zhang H."/>
            <person name="Grigoriev I.V."/>
            <person name="Rokhsar D.S."/>
            <person name="Boore J.L."/>
        </authorList>
    </citation>
    <scope>NUCLEOTIDE SEQUENCE [LARGE SCALE GENOMIC DNA]</scope>
    <source>
        <strain evidence="2 3">P6497</strain>
    </source>
</reference>
<dbReference type="GO" id="GO:0097023">
    <property type="term" value="F:fructose 6-phosphate aldolase activity"/>
    <property type="evidence" value="ECO:0007669"/>
    <property type="project" value="RHEA"/>
</dbReference>
<organism evidence="2 3">
    <name type="scientific">Phytophthora sojae (strain P6497)</name>
    <name type="common">Soybean stem and root rot agent</name>
    <name type="synonym">Phytophthora megasperma f. sp. glycines</name>
    <dbReference type="NCBI Taxonomy" id="1094619"/>
    <lineage>
        <taxon>Eukaryota</taxon>
        <taxon>Sar</taxon>
        <taxon>Stramenopiles</taxon>
        <taxon>Oomycota</taxon>
        <taxon>Peronosporomycetes</taxon>
        <taxon>Peronosporales</taxon>
        <taxon>Peronosporaceae</taxon>
        <taxon>Phytophthora</taxon>
    </lineage>
</organism>
<comment type="similarity">
    <text evidence="1">Belongs to the damage-control phosphatase family. Sugar phosphate phosphatase III subfamily.</text>
</comment>
<dbReference type="KEGG" id="psoj:PHYSODRAFT_332235"/>
<dbReference type="EMBL" id="JH159154">
    <property type="protein sequence ID" value="EGZ18446.1"/>
    <property type="molecule type" value="Genomic_DNA"/>
</dbReference>